<keyword evidence="1" id="KW-0472">Membrane</keyword>
<dbReference type="EMBL" id="JBHTHX010002033">
    <property type="protein sequence ID" value="MFD0889793.1"/>
    <property type="molecule type" value="Genomic_DNA"/>
</dbReference>
<dbReference type="SUPFAM" id="SSF54211">
    <property type="entry name" value="Ribosomal protein S5 domain 2-like"/>
    <property type="match status" value="1"/>
</dbReference>
<accession>A0ABW3E4I1</accession>
<protein>
    <submittedName>
        <fullName evidence="2">Magnesium chelatase domain-containing protein</fullName>
    </submittedName>
</protein>
<dbReference type="InterPro" id="IPR020568">
    <property type="entry name" value="Ribosomal_Su5_D2-typ_SF"/>
</dbReference>
<reference evidence="3" key="1">
    <citation type="journal article" date="2019" name="Int. J. Syst. Evol. Microbiol.">
        <title>The Global Catalogue of Microorganisms (GCM) 10K type strain sequencing project: providing services to taxonomists for standard genome sequencing and annotation.</title>
        <authorList>
            <consortium name="The Broad Institute Genomics Platform"/>
            <consortium name="The Broad Institute Genome Sequencing Center for Infectious Disease"/>
            <person name="Wu L."/>
            <person name="Ma J."/>
        </authorList>
    </citation>
    <scope>NUCLEOTIDE SEQUENCE [LARGE SCALE GENOMIC DNA]</scope>
    <source>
        <strain evidence="3">CCUG 62974</strain>
    </source>
</reference>
<dbReference type="Pfam" id="PF13541">
    <property type="entry name" value="ChlI"/>
    <property type="match status" value="1"/>
</dbReference>
<evidence type="ECO:0000313" key="2">
    <source>
        <dbReference type="EMBL" id="MFD0889793.1"/>
    </source>
</evidence>
<keyword evidence="1" id="KW-1133">Transmembrane helix</keyword>
<feature type="non-terminal residue" evidence="2">
    <location>
        <position position="122"/>
    </location>
</feature>
<evidence type="ECO:0000256" key="1">
    <source>
        <dbReference type="SAM" id="Phobius"/>
    </source>
</evidence>
<gene>
    <name evidence="2" type="ORF">ACFQ08_35080</name>
</gene>
<name>A0ABW3E4I1_9ACTN</name>
<organism evidence="2 3">
    <name type="scientific">Streptosporangium algeriense</name>
    <dbReference type="NCBI Taxonomy" id="1682748"/>
    <lineage>
        <taxon>Bacteria</taxon>
        <taxon>Bacillati</taxon>
        <taxon>Actinomycetota</taxon>
        <taxon>Actinomycetes</taxon>
        <taxon>Streptosporangiales</taxon>
        <taxon>Streptosporangiaceae</taxon>
        <taxon>Streptosporangium</taxon>
    </lineage>
</organism>
<proteinExistence type="predicted"/>
<feature type="transmembrane region" description="Helical" evidence="1">
    <location>
        <begin position="83"/>
        <end position="102"/>
    </location>
</feature>
<dbReference type="Proteomes" id="UP001597024">
    <property type="component" value="Unassembled WGS sequence"/>
</dbReference>
<keyword evidence="1" id="KW-0812">Transmembrane</keyword>
<keyword evidence="3" id="KW-1185">Reference proteome</keyword>
<comment type="caution">
    <text evidence="2">The sequence shown here is derived from an EMBL/GenBank/DDBJ whole genome shotgun (WGS) entry which is preliminary data.</text>
</comment>
<evidence type="ECO:0000313" key="3">
    <source>
        <dbReference type="Proteomes" id="UP001597024"/>
    </source>
</evidence>
<sequence>MTVARTRCVALLGVTGHPVDVEADVGSGVAGTHLIGMLDTALSEARDRVRSAVVNSRHTWPDARITISLFPASLPKRGSMFDLAIAVALLAAAGVVPAARVADPFFLGELGLDGSLRPLRGV</sequence>
<dbReference type="InterPro" id="IPR014721">
    <property type="entry name" value="Ribsml_uS5_D2-typ_fold_subgr"/>
</dbReference>
<dbReference type="Gene3D" id="3.30.230.10">
    <property type="match status" value="1"/>
</dbReference>